<organism evidence="2 3">
    <name type="scientific">Strongylus vulgaris</name>
    <name type="common">Blood worm</name>
    <dbReference type="NCBI Taxonomy" id="40348"/>
    <lineage>
        <taxon>Eukaryota</taxon>
        <taxon>Metazoa</taxon>
        <taxon>Ecdysozoa</taxon>
        <taxon>Nematoda</taxon>
        <taxon>Chromadorea</taxon>
        <taxon>Rhabditida</taxon>
        <taxon>Rhabditina</taxon>
        <taxon>Rhabditomorpha</taxon>
        <taxon>Strongyloidea</taxon>
        <taxon>Strongylidae</taxon>
        <taxon>Strongylus</taxon>
    </lineage>
</organism>
<feature type="region of interest" description="Disordered" evidence="1">
    <location>
        <begin position="123"/>
        <end position="142"/>
    </location>
</feature>
<accession>A0A3P7J3X2</accession>
<dbReference type="Proteomes" id="UP000270094">
    <property type="component" value="Unassembled WGS sequence"/>
</dbReference>
<sequence>MYYLPNLPFFSRLFKERTRGGNLQLEFAQTHTITLKKSKFGGGTRQVTFHVSGLSQEAELKTAGKTLHITIGQGLPNTTREFLPNGMVKVEDILLGKGPALERPSTGYQRRVDKLRVSTRKTPLRNAPAPLPHAEPITNNHGMTNEVGDDFLDFFF</sequence>
<evidence type="ECO:0000313" key="3">
    <source>
        <dbReference type="Proteomes" id="UP000270094"/>
    </source>
</evidence>
<dbReference type="EMBL" id="UYYB01026018">
    <property type="protein sequence ID" value="VDM72564.1"/>
    <property type="molecule type" value="Genomic_DNA"/>
</dbReference>
<name>A0A3P7J3X2_STRVU</name>
<dbReference type="OrthoDB" id="5862613at2759"/>
<evidence type="ECO:0000256" key="1">
    <source>
        <dbReference type="SAM" id="MobiDB-lite"/>
    </source>
</evidence>
<dbReference type="AlphaFoldDB" id="A0A3P7J3X2"/>
<gene>
    <name evidence="2" type="ORF">SVUK_LOCUS7562</name>
</gene>
<proteinExistence type="predicted"/>
<protein>
    <submittedName>
        <fullName evidence="2">Uncharacterized protein</fullName>
    </submittedName>
</protein>
<keyword evidence="3" id="KW-1185">Reference proteome</keyword>
<reference evidence="2 3" key="1">
    <citation type="submission" date="2018-11" db="EMBL/GenBank/DDBJ databases">
        <authorList>
            <consortium name="Pathogen Informatics"/>
        </authorList>
    </citation>
    <scope>NUCLEOTIDE SEQUENCE [LARGE SCALE GENOMIC DNA]</scope>
</reference>
<evidence type="ECO:0000313" key="2">
    <source>
        <dbReference type="EMBL" id="VDM72564.1"/>
    </source>
</evidence>